<evidence type="ECO:0000259" key="1">
    <source>
        <dbReference type="Pfam" id="PF08818"/>
    </source>
</evidence>
<protein>
    <recommendedName>
        <fullName evidence="1">YdhG-like domain-containing protein</fullName>
    </recommendedName>
</protein>
<sequence length="123" mass="14141">MDVFSDYLKGMDDPMQRERMETLLRWIGDTYPGLEGHIKWNTPMFTDRGSFIIGISTAKQHLSIAPEEDVMAAFAERIQASGYTQTKGLFRIRWKDEVDYPLIGAIIDASIESKKDETSFWKS</sequence>
<dbReference type="KEGG" id="bse:Bsel_2694"/>
<dbReference type="EMBL" id="CP001791">
    <property type="protein sequence ID" value="ADI00192.1"/>
    <property type="molecule type" value="Genomic_DNA"/>
</dbReference>
<evidence type="ECO:0000313" key="2">
    <source>
        <dbReference type="EMBL" id="ADI00192.1"/>
    </source>
</evidence>
<gene>
    <name evidence="2" type="ordered locus">Bsel_2694</name>
</gene>
<dbReference type="AlphaFoldDB" id="D6XYC3"/>
<dbReference type="STRING" id="439292.Bsel_2694"/>
<dbReference type="HOGENOM" id="CLU_162718_0_0_9"/>
<keyword evidence="3" id="KW-1185">Reference proteome</keyword>
<dbReference type="OrthoDB" id="384795at2"/>
<name>D6XYC3_BACIE</name>
<organism evidence="2 3">
    <name type="scientific">Bacillus selenitireducens (strain ATCC 700615 / DSM 15326 / MLS10)</name>
    <dbReference type="NCBI Taxonomy" id="439292"/>
    <lineage>
        <taxon>Bacteria</taxon>
        <taxon>Bacillati</taxon>
        <taxon>Bacillota</taxon>
        <taxon>Bacilli</taxon>
        <taxon>Bacillales</taxon>
        <taxon>Bacillaceae</taxon>
        <taxon>Salisediminibacterium</taxon>
    </lineage>
</organism>
<dbReference type="Gene3D" id="3.90.1150.200">
    <property type="match status" value="1"/>
</dbReference>
<proteinExistence type="predicted"/>
<dbReference type="SUPFAM" id="SSF159888">
    <property type="entry name" value="YdhG-like"/>
    <property type="match status" value="1"/>
</dbReference>
<dbReference type="eggNOG" id="COG5646">
    <property type="taxonomic scope" value="Bacteria"/>
</dbReference>
<dbReference type="Proteomes" id="UP000000271">
    <property type="component" value="Chromosome"/>
</dbReference>
<reference evidence="2" key="1">
    <citation type="submission" date="2009-10" db="EMBL/GenBank/DDBJ databases">
        <title>Complete sequence of Bacillus selenitireducens MLS10.</title>
        <authorList>
            <consortium name="US DOE Joint Genome Institute"/>
            <person name="Lucas S."/>
            <person name="Copeland A."/>
            <person name="Lapidus A."/>
            <person name="Glavina del Rio T."/>
            <person name="Dalin E."/>
            <person name="Tice H."/>
            <person name="Bruce D."/>
            <person name="Goodwin L."/>
            <person name="Pitluck S."/>
            <person name="Sims D."/>
            <person name="Brettin T."/>
            <person name="Detter J.C."/>
            <person name="Han C."/>
            <person name="Larimer F."/>
            <person name="Land M."/>
            <person name="Hauser L."/>
            <person name="Kyrpides N."/>
            <person name="Ovchinnikova G."/>
            <person name="Stolz J."/>
        </authorList>
    </citation>
    <scope>NUCLEOTIDE SEQUENCE [LARGE SCALE GENOMIC DNA]</scope>
    <source>
        <strain evidence="2">MLS10</strain>
    </source>
</reference>
<evidence type="ECO:0000313" key="3">
    <source>
        <dbReference type="Proteomes" id="UP000000271"/>
    </source>
</evidence>
<dbReference type="RefSeq" id="WP_013173608.1">
    <property type="nucleotide sequence ID" value="NC_014219.1"/>
</dbReference>
<feature type="domain" description="YdhG-like" evidence="1">
    <location>
        <begin position="16"/>
        <end position="110"/>
    </location>
</feature>
<accession>D6XYC3</accession>
<dbReference type="Pfam" id="PF08818">
    <property type="entry name" value="DUF1801"/>
    <property type="match status" value="1"/>
</dbReference>
<dbReference type="InterPro" id="IPR014922">
    <property type="entry name" value="YdhG-like"/>
</dbReference>